<comment type="caution">
    <text evidence="2">The sequence shown here is derived from an EMBL/GenBank/DDBJ whole genome shotgun (WGS) entry which is preliminary data.</text>
</comment>
<reference evidence="3" key="1">
    <citation type="journal article" date="2019" name="Int. J. Syst. Evol. Microbiol.">
        <title>The Global Catalogue of Microorganisms (GCM) 10K type strain sequencing project: providing services to taxonomists for standard genome sequencing and annotation.</title>
        <authorList>
            <consortium name="The Broad Institute Genomics Platform"/>
            <consortium name="The Broad Institute Genome Sequencing Center for Infectious Disease"/>
            <person name="Wu L."/>
            <person name="Ma J."/>
        </authorList>
    </citation>
    <scope>NUCLEOTIDE SEQUENCE [LARGE SCALE GENOMIC DNA]</scope>
    <source>
        <strain evidence="3">IBRC-M 10703</strain>
    </source>
</reference>
<name>A0ABV8GZL4_9BACI</name>
<dbReference type="InterPro" id="IPR006176">
    <property type="entry name" value="3-OHacyl-CoA_DH_NAD-bd"/>
</dbReference>
<dbReference type="Gene3D" id="3.40.50.720">
    <property type="entry name" value="NAD(P)-binding Rossmann-like Domain"/>
    <property type="match status" value="1"/>
</dbReference>
<dbReference type="RefSeq" id="WP_379496594.1">
    <property type="nucleotide sequence ID" value="NZ_JBHSAO010000006.1"/>
</dbReference>
<accession>A0ABV8GZL4</accession>
<dbReference type="EMBL" id="JBHSAO010000006">
    <property type="protein sequence ID" value="MFC4024012.1"/>
    <property type="molecule type" value="Genomic_DNA"/>
</dbReference>
<gene>
    <name evidence="2" type="ORF">ACFOUV_09415</name>
</gene>
<organism evidence="2 3">
    <name type="scientific">Oceanobacillus longus</name>
    <dbReference type="NCBI Taxonomy" id="930120"/>
    <lineage>
        <taxon>Bacteria</taxon>
        <taxon>Bacillati</taxon>
        <taxon>Bacillota</taxon>
        <taxon>Bacilli</taxon>
        <taxon>Bacillales</taxon>
        <taxon>Bacillaceae</taxon>
        <taxon>Oceanobacillus</taxon>
    </lineage>
</organism>
<keyword evidence="3" id="KW-1185">Reference proteome</keyword>
<protein>
    <submittedName>
        <fullName evidence="2">3-hydroxyacyl-CoA dehydrogenase NAD-binding domain-containing protein</fullName>
    </submittedName>
</protein>
<dbReference type="Proteomes" id="UP001595772">
    <property type="component" value="Unassembled WGS sequence"/>
</dbReference>
<evidence type="ECO:0000313" key="3">
    <source>
        <dbReference type="Proteomes" id="UP001595772"/>
    </source>
</evidence>
<sequence length="61" mass="6883">MSTCKCNIITTISSTIVSSKIADATNRQEKIYNLHFFNSVLGRDFMSTVHYSLSIKYQATC</sequence>
<evidence type="ECO:0000313" key="2">
    <source>
        <dbReference type="EMBL" id="MFC4024012.1"/>
    </source>
</evidence>
<evidence type="ECO:0000259" key="1">
    <source>
        <dbReference type="Pfam" id="PF02737"/>
    </source>
</evidence>
<feature type="domain" description="3-hydroxyacyl-CoA dehydrogenase NAD binding" evidence="1">
    <location>
        <begin position="7"/>
        <end position="40"/>
    </location>
</feature>
<proteinExistence type="predicted"/>
<dbReference type="Pfam" id="PF02737">
    <property type="entry name" value="3HCDH_N"/>
    <property type="match status" value="1"/>
</dbReference>